<proteinExistence type="inferred from homology"/>
<feature type="domain" description="C2H2-type" evidence="14">
    <location>
        <begin position="706"/>
        <end position="733"/>
    </location>
</feature>
<evidence type="ECO:0000256" key="12">
    <source>
        <dbReference type="PROSITE-ProRule" id="PRU00042"/>
    </source>
</evidence>
<keyword evidence="8" id="KW-0805">Transcription regulation</keyword>
<dbReference type="FunFam" id="3.30.160.60:FF:001119">
    <property type="entry name" value="zinc finger protein 408"/>
    <property type="match status" value="1"/>
</dbReference>
<dbReference type="FunFam" id="3.30.160.60:FF:002343">
    <property type="entry name" value="Zinc finger protein 33A"/>
    <property type="match status" value="2"/>
</dbReference>
<dbReference type="FunFam" id="3.30.160.60:FF:000110">
    <property type="entry name" value="Zinc finger protein-like"/>
    <property type="match status" value="1"/>
</dbReference>
<dbReference type="Gene3D" id="3.30.160.60">
    <property type="entry name" value="Classic Zinc Finger"/>
    <property type="match status" value="11"/>
</dbReference>
<reference evidence="16" key="1">
    <citation type="journal article" date="2017" name="Nat. Commun.">
        <title>The North American bullfrog draft genome provides insight into hormonal regulation of long noncoding RNA.</title>
        <authorList>
            <person name="Hammond S.A."/>
            <person name="Warren R.L."/>
            <person name="Vandervalk B.P."/>
            <person name="Kucuk E."/>
            <person name="Khan H."/>
            <person name="Gibb E.A."/>
            <person name="Pandoh P."/>
            <person name="Kirk H."/>
            <person name="Zhao Y."/>
            <person name="Jones M."/>
            <person name="Mungall A.J."/>
            <person name="Coope R."/>
            <person name="Pleasance S."/>
            <person name="Moore R.A."/>
            <person name="Holt R.A."/>
            <person name="Round J.M."/>
            <person name="Ohora S."/>
            <person name="Walle B.V."/>
            <person name="Veldhoen N."/>
            <person name="Helbing C.C."/>
            <person name="Birol I."/>
        </authorList>
    </citation>
    <scope>NUCLEOTIDE SEQUENCE [LARGE SCALE GENOMIC DNA]</scope>
</reference>
<comment type="function">
    <text evidence="1">May be involved in transcriptional regulation.</text>
</comment>
<feature type="domain" description="C2H2-type" evidence="14">
    <location>
        <begin position="734"/>
        <end position="761"/>
    </location>
</feature>
<evidence type="ECO:0000256" key="9">
    <source>
        <dbReference type="ARBA" id="ARBA00023125"/>
    </source>
</evidence>
<feature type="domain" description="C2H2-type" evidence="14">
    <location>
        <begin position="762"/>
        <end position="789"/>
    </location>
</feature>
<dbReference type="Pfam" id="PF00096">
    <property type="entry name" value="zf-C2H2"/>
    <property type="match status" value="11"/>
</dbReference>
<keyword evidence="5" id="KW-0677">Repeat</keyword>
<comment type="subcellular location">
    <subcellularLocation>
        <location evidence="2">Nucleus</location>
    </subcellularLocation>
</comment>
<dbReference type="PROSITE" id="PS00028">
    <property type="entry name" value="ZINC_FINGER_C2H2_1"/>
    <property type="match status" value="11"/>
</dbReference>
<comment type="similarity">
    <text evidence="3">Belongs to the krueppel C2H2-type zinc-finger protein family.</text>
</comment>
<organism evidence="15 16">
    <name type="scientific">Aquarana catesbeiana</name>
    <name type="common">American bullfrog</name>
    <name type="synonym">Rana catesbeiana</name>
    <dbReference type="NCBI Taxonomy" id="8400"/>
    <lineage>
        <taxon>Eukaryota</taxon>
        <taxon>Metazoa</taxon>
        <taxon>Chordata</taxon>
        <taxon>Craniata</taxon>
        <taxon>Vertebrata</taxon>
        <taxon>Euteleostomi</taxon>
        <taxon>Amphibia</taxon>
        <taxon>Batrachia</taxon>
        <taxon>Anura</taxon>
        <taxon>Neobatrachia</taxon>
        <taxon>Ranoidea</taxon>
        <taxon>Ranidae</taxon>
        <taxon>Aquarana</taxon>
    </lineage>
</organism>
<keyword evidence="6 12" id="KW-0863">Zinc-finger</keyword>
<feature type="domain" description="C2H2-type" evidence="14">
    <location>
        <begin position="566"/>
        <end position="593"/>
    </location>
</feature>
<dbReference type="PROSITE" id="PS50157">
    <property type="entry name" value="ZINC_FINGER_C2H2_2"/>
    <property type="match status" value="11"/>
</dbReference>
<evidence type="ECO:0000313" key="16">
    <source>
        <dbReference type="Proteomes" id="UP000228934"/>
    </source>
</evidence>
<evidence type="ECO:0000313" key="15">
    <source>
        <dbReference type="EMBL" id="PIO16466.1"/>
    </source>
</evidence>
<dbReference type="PANTHER" id="PTHR47772">
    <property type="entry name" value="ZINC FINGER PROTEIN 200"/>
    <property type="match status" value="1"/>
</dbReference>
<dbReference type="GO" id="GO:0008270">
    <property type="term" value="F:zinc ion binding"/>
    <property type="evidence" value="ECO:0007669"/>
    <property type="project" value="UniProtKB-KW"/>
</dbReference>
<sequence>MERTDRKEDSGTHRSSFLEGRKSSLDLEGEDGSSNGNPPERCPRPLYSWDSTQEGHTIPHHHQSGNLWDYNIVVKEDYNEEDEEYGVMEEFSDGYNDIMESSNTRNPPERCPSPLYSSQEDQYYEDEDQISQTEENGEKTQRSPLSSPSYKEEENISEISTDENDIRENSSCRLLLPQYCKGEDDLLCDPPGEHNLNPDMFRGLSCVDRSPDPSNPVESSPNRSHALTLNTHRGICSVETLPDPSEPKESSPLQLNSSTLNILPELQNGHPIRRTSEWHCVQSPDCKVEYEDISEDPPEENPIASNINLGPHSGERSPNPPHPVESSLDKSNIVTPNIHSELPSASADPVDLSPSHGVPSDIYRTMGLGSVPNLSYLTEPSPFTSHTVNHKIEPGLHSLNKLPDPNDPDNSHSSVSKRHLHRPDLLPDPFHFMDSSLKSVLVTSNVNPGESTSERSPKSPKMAEPTLNRQCGPSQKLPHRERRIYQCPECGKCFKQSGNLIVHRRIHTGEKPFQCLHCGKAFAHQSNLVQHQIVHRGQAPPPSAMYGNGLSSPLEVRRHQRTCDVFSCSYCGKCFKHMSNLVTHERVHLGEKPFSCSECGKSFKQKSALISHCIIHTGEKPFLCSECGKSFKQRSALSMHLKIHTGERPYACSECGKSFRDNSALVRHYRMHTGEKPYPCPDCGKRFAHVANLIPHQRIHTGERPYACSDCGKGFSSKSYLAEHQTIHTDSKPFPCPECGKSFKRKTILLQHQKTHEMDTPFICPECGKGFKRKATLDQHLNVHAGVRSYLCFQCGRSFSQKPHLALHERLHHSQ</sequence>
<dbReference type="FunFam" id="3.30.160.60:FF:000478">
    <property type="entry name" value="Zinc finger protein 133"/>
    <property type="match status" value="1"/>
</dbReference>
<evidence type="ECO:0000256" key="11">
    <source>
        <dbReference type="ARBA" id="ARBA00023242"/>
    </source>
</evidence>
<evidence type="ECO:0000256" key="8">
    <source>
        <dbReference type="ARBA" id="ARBA00023015"/>
    </source>
</evidence>
<gene>
    <name evidence="15" type="ORF">AB205_0026310</name>
</gene>
<feature type="domain" description="C2H2-type" evidence="14">
    <location>
        <begin position="650"/>
        <end position="677"/>
    </location>
</feature>
<dbReference type="FunFam" id="3.30.160.60:FF:000295">
    <property type="entry name" value="zinc finger protein 19"/>
    <property type="match status" value="2"/>
</dbReference>
<feature type="region of interest" description="Disordered" evidence="13">
    <location>
        <begin position="339"/>
        <end position="358"/>
    </location>
</feature>
<feature type="domain" description="C2H2-type" evidence="14">
    <location>
        <begin position="513"/>
        <end position="540"/>
    </location>
</feature>
<keyword evidence="9" id="KW-0238">DNA-binding</keyword>
<dbReference type="InterPro" id="IPR013087">
    <property type="entry name" value="Znf_C2H2_type"/>
</dbReference>
<dbReference type="Proteomes" id="UP000228934">
    <property type="component" value="Unassembled WGS sequence"/>
</dbReference>
<dbReference type="FunFam" id="3.30.160.60:FF:000759">
    <property type="entry name" value="zinc finger protein 16"/>
    <property type="match status" value="1"/>
</dbReference>
<evidence type="ECO:0000256" key="4">
    <source>
        <dbReference type="ARBA" id="ARBA00022723"/>
    </source>
</evidence>
<dbReference type="FunFam" id="3.30.160.60:FF:001730">
    <property type="entry name" value="zinc finger protein 660"/>
    <property type="match status" value="1"/>
</dbReference>
<feature type="region of interest" description="Disordered" evidence="13">
    <location>
        <begin position="1"/>
        <end position="69"/>
    </location>
</feature>
<evidence type="ECO:0000256" key="1">
    <source>
        <dbReference type="ARBA" id="ARBA00003767"/>
    </source>
</evidence>
<protein>
    <recommendedName>
        <fullName evidence="14">C2H2-type domain-containing protein</fullName>
    </recommendedName>
</protein>
<evidence type="ECO:0000256" key="10">
    <source>
        <dbReference type="ARBA" id="ARBA00023163"/>
    </source>
</evidence>
<keyword evidence="4" id="KW-0479">Metal-binding</keyword>
<dbReference type="GO" id="GO:0005634">
    <property type="term" value="C:nucleus"/>
    <property type="evidence" value="ECO:0007669"/>
    <property type="project" value="UniProtKB-SubCell"/>
</dbReference>
<dbReference type="OrthoDB" id="654211at2759"/>
<evidence type="ECO:0000256" key="6">
    <source>
        <dbReference type="ARBA" id="ARBA00022771"/>
    </source>
</evidence>
<keyword evidence="11" id="KW-0539">Nucleus</keyword>
<keyword evidence="16" id="KW-1185">Reference proteome</keyword>
<dbReference type="GO" id="GO:0003677">
    <property type="term" value="F:DNA binding"/>
    <property type="evidence" value="ECO:0007669"/>
    <property type="project" value="UniProtKB-KW"/>
</dbReference>
<feature type="region of interest" description="Disordered" evidence="13">
    <location>
        <begin position="291"/>
        <end position="330"/>
    </location>
</feature>
<feature type="region of interest" description="Disordered" evidence="13">
    <location>
        <begin position="444"/>
        <end position="478"/>
    </location>
</feature>
<dbReference type="FunFam" id="3.30.160.60:FF:000624">
    <property type="entry name" value="zinc finger protein 697"/>
    <property type="match status" value="2"/>
</dbReference>
<dbReference type="InterPro" id="IPR036236">
    <property type="entry name" value="Znf_C2H2_sf"/>
</dbReference>
<dbReference type="SMART" id="SM00355">
    <property type="entry name" value="ZnF_C2H2"/>
    <property type="match status" value="11"/>
</dbReference>
<evidence type="ECO:0000259" key="14">
    <source>
        <dbReference type="PROSITE" id="PS50157"/>
    </source>
</evidence>
<dbReference type="EMBL" id="KV967856">
    <property type="protein sequence ID" value="PIO16466.1"/>
    <property type="molecule type" value="Genomic_DNA"/>
</dbReference>
<feature type="domain" description="C2H2-type" evidence="14">
    <location>
        <begin position="790"/>
        <end position="815"/>
    </location>
</feature>
<evidence type="ECO:0000256" key="2">
    <source>
        <dbReference type="ARBA" id="ARBA00004123"/>
    </source>
</evidence>
<dbReference type="PANTHER" id="PTHR47772:SF7">
    <property type="entry name" value="ZINC FINGER PROTEIN 160"/>
    <property type="match status" value="1"/>
</dbReference>
<feature type="region of interest" description="Disordered" evidence="13">
    <location>
        <begin position="88"/>
        <end position="164"/>
    </location>
</feature>
<evidence type="ECO:0000256" key="13">
    <source>
        <dbReference type="SAM" id="MobiDB-lite"/>
    </source>
</evidence>
<feature type="region of interest" description="Disordered" evidence="13">
    <location>
        <begin position="395"/>
        <end position="422"/>
    </location>
</feature>
<feature type="domain" description="C2H2-type" evidence="14">
    <location>
        <begin position="678"/>
        <end position="705"/>
    </location>
</feature>
<feature type="compositionally biased region" description="Basic and acidic residues" evidence="13">
    <location>
        <begin position="1"/>
        <end position="12"/>
    </location>
</feature>
<dbReference type="AlphaFoldDB" id="A0A2G9QLN8"/>
<dbReference type="SUPFAM" id="SSF57667">
    <property type="entry name" value="beta-beta-alpha zinc fingers"/>
    <property type="match status" value="6"/>
</dbReference>
<name>A0A2G9QLN8_AQUCT</name>
<dbReference type="InterPro" id="IPR050636">
    <property type="entry name" value="C2H2-ZF_domain-containing"/>
</dbReference>
<keyword evidence="10" id="KW-0804">Transcription</keyword>
<feature type="domain" description="C2H2-type" evidence="14">
    <location>
        <begin position="485"/>
        <end position="512"/>
    </location>
</feature>
<accession>A0A2G9QLN8</accession>
<keyword evidence="7" id="KW-0862">Zinc</keyword>
<evidence type="ECO:0000256" key="5">
    <source>
        <dbReference type="ARBA" id="ARBA00022737"/>
    </source>
</evidence>
<feature type="domain" description="C2H2-type" evidence="14">
    <location>
        <begin position="622"/>
        <end position="649"/>
    </location>
</feature>
<feature type="domain" description="C2H2-type" evidence="14">
    <location>
        <begin position="594"/>
        <end position="621"/>
    </location>
</feature>
<evidence type="ECO:0000256" key="3">
    <source>
        <dbReference type="ARBA" id="ARBA00006991"/>
    </source>
</evidence>
<evidence type="ECO:0000256" key="7">
    <source>
        <dbReference type="ARBA" id="ARBA00022833"/>
    </source>
</evidence>